<accession>A0A4C1ZJ79</accession>
<reference evidence="2 3" key="1">
    <citation type="journal article" date="2019" name="Commun. Biol.">
        <title>The bagworm genome reveals a unique fibroin gene that provides high tensile strength.</title>
        <authorList>
            <person name="Kono N."/>
            <person name="Nakamura H."/>
            <person name="Ohtoshi R."/>
            <person name="Tomita M."/>
            <person name="Numata K."/>
            <person name="Arakawa K."/>
        </authorList>
    </citation>
    <scope>NUCLEOTIDE SEQUENCE [LARGE SCALE GENOMIC DNA]</scope>
</reference>
<name>A0A4C1ZJ79_EUMVA</name>
<evidence type="ECO:0000313" key="2">
    <source>
        <dbReference type="EMBL" id="GBP86959.1"/>
    </source>
</evidence>
<evidence type="ECO:0000256" key="1">
    <source>
        <dbReference type="SAM" id="MobiDB-lite"/>
    </source>
</evidence>
<dbReference type="Proteomes" id="UP000299102">
    <property type="component" value="Unassembled WGS sequence"/>
</dbReference>
<keyword evidence="3" id="KW-1185">Reference proteome</keyword>
<sequence length="169" mass="19105">MRERRDHRRGDGAAGAAAHKKGRLAARIQWRHHTSVRQEADVVQSRWLYIPPKGQALVLGARSWRPSPRPPHIPGRAACGVRRAAAETPRAPEMSFRYPPAPAPAHGCDRARFVQINLFLNATRAYVMALSRRPRLTEPVQPTEKCLVKSLDDPLNVTIQKMYLYFNIS</sequence>
<protein>
    <submittedName>
        <fullName evidence="2">Uncharacterized protein</fullName>
    </submittedName>
</protein>
<comment type="caution">
    <text evidence="2">The sequence shown here is derived from an EMBL/GenBank/DDBJ whole genome shotgun (WGS) entry which is preliminary data.</text>
</comment>
<dbReference type="AlphaFoldDB" id="A0A4C1ZJ79"/>
<dbReference type="EMBL" id="BGZK01001827">
    <property type="protein sequence ID" value="GBP86959.1"/>
    <property type="molecule type" value="Genomic_DNA"/>
</dbReference>
<evidence type="ECO:0000313" key="3">
    <source>
        <dbReference type="Proteomes" id="UP000299102"/>
    </source>
</evidence>
<organism evidence="2 3">
    <name type="scientific">Eumeta variegata</name>
    <name type="common">Bagworm moth</name>
    <name type="synonym">Eumeta japonica</name>
    <dbReference type="NCBI Taxonomy" id="151549"/>
    <lineage>
        <taxon>Eukaryota</taxon>
        <taxon>Metazoa</taxon>
        <taxon>Ecdysozoa</taxon>
        <taxon>Arthropoda</taxon>
        <taxon>Hexapoda</taxon>
        <taxon>Insecta</taxon>
        <taxon>Pterygota</taxon>
        <taxon>Neoptera</taxon>
        <taxon>Endopterygota</taxon>
        <taxon>Lepidoptera</taxon>
        <taxon>Glossata</taxon>
        <taxon>Ditrysia</taxon>
        <taxon>Tineoidea</taxon>
        <taxon>Psychidae</taxon>
        <taxon>Oiketicinae</taxon>
        <taxon>Eumeta</taxon>
    </lineage>
</organism>
<feature type="region of interest" description="Disordered" evidence="1">
    <location>
        <begin position="1"/>
        <end position="22"/>
    </location>
</feature>
<feature type="compositionally biased region" description="Basic and acidic residues" evidence="1">
    <location>
        <begin position="1"/>
        <end position="11"/>
    </location>
</feature>
<gene>
    <name evidence="2" type="ORF">EVAR_64088_1</name>
</gene>
<proteinExistence type="predicted"/>